<name>A0ACC1XSJ3_MELAZ</name>
<protein>
    <submittedName>
        <fullName evidence="1">Extra-large guanine nucleotide-binding protein like</fullName>
    </submittedName>
</protein>
<reference evidence="1 2" key="1">
    <citation type="journal article" date="2023" name="Science">
        <title>Complex scaffold remodeling in plant triterpene biosynthesis.</title>
        <authorList>
            <person name="De La Pena R."/>
            <person name="Hodgson H."/>
            <person name="Liu J.C."/>
            <person name="Stephenson M.J."/>
            <person name="Martin A.C."/>
            <person name="Owen C."/>
            <person name="Harkess A."/>
            <person name="Leebens-Mack J."/>
            <person name="Jimenez L.E."/>
            <person name="Osbourn A."/>
            <person name="Sattely E.S."/>
        </authorList>
    </citation>
    <scope>NUCLEOTIDE SEQUENCE [LARGE SCALE GENOMIC DNA]</scope>
    <source>
        <strain evidence="2">cv. JPN11</strain>
        <tissue evidence="1">Leaf</tissue>
    </source>
</reference>
<dbReference type="Proteomes" id="UP001164539">
    <property type="component" value="Chromosome 8"/>
</dbReference>
<keyword evidence="2" id="KW-1185">Reference proteome</keyword>
<proteinExistence type="predicted"/>
<evidence type="ECO:0000313" key="2">
    <source>
        <dbReference type="Proteomes" id="UP001164539"/>
    </source>
</evidence>
<sequence length="861" mass="97007">METEMKSETTVSASFVSHRAADSVNSVLSGEFSGSAASEFSTYLSCELFSNGFDLSSGSLGRSRESSVNLREYVRGRESLDISEELNRPDWESNQSYFSMDYPISRDWSPQTVNFSNRMDNDDDSLQFNGDVGRGSAVVFRDIASESDDEDDFGEAISQEEPRVTQRAKKGLETRGKRGKRGSCHRCLKGSRFTEKEACIVCDAKYCSNCVLRAMGSMPEGRKCVSCIGYPIDETKRGSLGTSSRMLKRKLTRSEVKQIMKTEKLCVVNQLPAGCVCVNGKALCRRELVTLQTCPNPPRKLKRGNYWYDEVTGLWGKEGQKPSEVISPHLNVGGPIKPDASKGNTQVFINGREITSVELRMLQLAGVQCAGNERFWVAADGSYQEEGTDIIKGCIWDKAGMKLVCAVLSLPIPSKFSNIGRSVSGYIDYQITLRKLLLVGCSGSGTSTIFKQAKILYTDVPFWVDERESIFKQAKILYTDVPFWEDERESIKKKIQRKLFCYLCILLEGRQRFEEESLSERGKKQSSDETDSIENTYSADSKTLYTLSTPRLKDFSDWLVLVMVSGALEDFFPAANREYAPIVEELWKDTAIQATYVRRSELEVLPSVASYFLERVVDIMRIDYEPSDLDILYAEGIASKHGLASVNFSFPHSASYDVDTAVRYQLIRIQARDLGENCKRLEMFEDVGMVIFCVALSDYDQFALEGNGSLANKMMVGRKFIESIVSHPTFAEMEFLLILSKFDLFEQKIERVPLNQCDWFDDFRPLISGVQTNSNLNRNNINHSSSLAQVASHYIAVKFKRFYSSLTGRKLYVSVVNGMEADSVDAALRYAREILKWDEEKTDFSLSDYSFFSSEGSSFCD</sequence>
<evidence type="ECO:0000313" key="1">
    <source>
        <dbReference type="EMBL" id="KAJ4713877.1"/>
    </source>
</evidence>
<comment type="caution">
    <text evidence="1">The sequence shown here is derived from an EMBL/GenBank/DDBJ whole genome shotgun (WGS) entry which is preliminary data.</text>
</comment>
<organism evidence="1 2">
    <name type="scientific">Melia azedarach</name>
    <name type="common">Chinaberry tree</name>
    <dbReference type="NCBI Taxonomy" id="155640"/>
    <lineage>
        <taxon>Eukaryota</taxon>
        <taxon>Viridiplantae</taxon>
        <taxon>Streptophyta</taxon>
        <taxon>Embryophyta</taxon>
        <taxon>Tracheophyta</taxon>
        <taxon>Spermatophyta</taxon>
        <taxon>Magnoliopsida</taxon>
        <taxon>eudicotyledons</taxon>
        <taxon>Gunneridae</taxon>
        <taxon>Pentapetalae</taxon>
        <taxon>rosids</taxon>
        <taxon>malvids</taxon>
        <taxon>Sapindales</taxon>
        <taxon>Meliaceae</taxon>
        <taxon>Melia</taxon>
    </lineage>
</organism>
<accession>A0ACC1XSJ3</accession>
<gene>
    <name evidence="1" type="ORF">OWV82_015914</name>
</gene>
<dbReference type="EMBL" id="CM051401">
    <property type="protein sequence ID" value="KAJ4713877.1"/>
    <property type="molecule type" value="Genomic_DNA"/>
</dbReference>